<organism evidence="2 3">
    <name type="scientific">Saccharopolyspora gregorii</name>
    <dbReference type="NCBI Taxonomy" id="33914"/>
    <lineage>
        <taxon>Bacteria</taxon>
        <taxon>Bacillati</taxon>
        <taxon>Actinomycetota</taxon>
        <taxon>Actinomycetes</taxon>
        <taxon>Pseudonocardiales</taxon>
        <taxon>Pseudonocardiaceae</taxon>
        <taxon>Saccharopolyspora</taxon>
    </lineage>
</organism>
<evidence type="ECO:0000313" key="2">
    <source>
        <dbReference type="EMBL" id="GAA3353831.1"/>
    </source>
</evidence>
<accession>A0ABP6RI14</accession>
<evidence type="ECO:0000313" key="3">
    <source>
        <dbReference type="Proteomes" id="UP001500483"/>
    </source>
</evidence>
<dbReference type="EMBL" id="BAAAYK010000023">
    <property type="protein sequence ID" value="GAA3353831.1"/>
    <property type="molecule type" value="Genomic_DNA"/>
</dbReference>
<comment type="caution">
    <text evidence="2">The sequence shown here is derived from an EMBL/GenBank/DDBJ whole genome shotgun (WGS) entry which is preliminary data.</text>
</comment>
<reference evidence="3" key="1">
    <citation type="journal article" date="2019" name="Int. J. Syst. Evol. Microbiol.">
        <title>The Global Catalogue of Microorganisms (GCM) 10K type strain sequencing project: providing services to taxonomists for standard genome sequencing and annotation.</title>
        <authorList>
            <consortium name="The Broad Institute Genomics Platform"/>
            <consortium name="The Broad Institute Genome Sequencing Center for Infectious Disease"/>
            <person name="Wu L."/>
            <person name="Ma J."/>
        </authorList>
    </citation>
    <scope>NUCLEOTIDE SEQUENCE [LARGE SCALE GENOMIC DNA]</scope>
    <source>
        <strain evidence="3">JCM 9687</strain>
    </source>
</reference>
<feature type="compositionally biased region" description="Basic and acidic residues" evidence="1">
    <location>
        <begin position="101"/>
        <end position="112"/>
    </location>
</feature>
<protein>
    <submittedName>
        <fullName evidence="2">Uncharacterized protein</fullName>
    </submittedName>
</protein>
<evidence type="ECO:0000256" key="1">
    <source>
        <dbReference type="SAM" id="MobiDB-lite"/>
    </source>
</evidence>
<keyword evidence="3" id="KW-1185">Reference proteome</keyword>
<dbReference type="Proteomes" id="UP001500483">
    <property type="component" value="Unassembled WGS sequence"/>
</dbReference>
<gene>
    <name evidence="2" type="ORF">GCM10020366_08490</name>
</gene>
<name>A0ABP6RI14_9PSEU</name>
<proteinExistence type="predicted"/>
<feature type="region of interest" description="Disordered" evidence="1">
    <location>
        <begin position="96"/>
        <end position="116"/>
    </location>
</feature>
<sequence>MLGQERAALAQRLDGAVDVDGVVGQFALALRAVCEQDADAAVDVELRVAERGAGLRGQRVELIAVLAQVRGERLEQRGALVEGQPPQRGTADLAAVPQRGGEVDAGRGDPRDLLPGGGVVQRSALIRRRAPLPGDVAAQQLWSRDPSTLLNRLTDRTFRN</sequence>